<feature type="modified residue" description="4-aspartylphosphate" evidence="3">
    <location>
        <position position="357"/>
    </location>
</feature>
<dbReference type="Pfam" id="PF00072">
    <property type="entry name" value="Response_reg"/>
    <property type="match status" value="1"/>
</dbReference>
<evidence type="ECO:0000256" key="1">
    <source>
        <dbReference type="ARBA" id="ARBA00022553"/>
    </source>
</evidence>
<dbReference type="InterPro" id="IPR001789">
    <property type="entry name" value="Sig_transdc_resp-reg_receiver"/>
</dbReference>
<dbReference type="PANTHER" id="PTHR44591">
    <property type="entry name" value="STRESS RESPONSE REGULATOR PROTEIN 1"/>
    <property type="match status" value="1"/>
</dbReference>
<comment type="subcellular location">
    <subcellularLocation>
        <location evidence="2">Cell septum</location>
    </subcellularLocation>
</comment>
<gene>
    <name evidence="6" type="ORF">NIES2119_06860</name>
</gene>
<dbReference type="STRING" id="454136.NIES2119_06860"/>
<dbReference type="InterPro" id="IPR024186">
    <property type="entry name" value="Sig_transdc_resp-reg_PatA"/>
</dbReference>
<dbReference type="SUPFAM" id="SSF52172">
    <property type="entry name" value="CheY-like"/>
    <property type="match status" value="1"/>
</dbReference>
<evidence type="ECO:0000313" key="7">
    <source>
        <dbReference type="Proteomes" id="UP000185860"/>
    </source>
</evidence>
<name>A0A1U7IPV4_9CYAN</name>
<accession>A0A1U7IPV4</accession>
<dbReference type="PIRSF" id="PIRSF005897">
    <property type="entry name" value="RR_PatA"/>
    <property type="match status" value="1"/>
</dbReference>
<dbReference type="InterPro" id="IPR011006">
    <property type="entry name" value="CheY-like_superfamily"/>
</dbReference>
<feature type="region of interest" description="Disordered" evidence="4">
    <location>
        <begin position="254"/>
        <end position="284"/>
    </location>
</feature>
<dbReference type="RefSeq" id="WP_073592706.1">
    <property type="nucleotide sequence ID" value="NZ_MRCE01000005.1"/>
</dbReference>
<organism evidence="6 7">
    <name type="scientific">[Phormidium ambiguum] IAM M-71</name>
    <dbReference type="NCBI Taxonomy" id="454136"/>
    <lineage>
        <taxon>Bacteria</taxon>
        <taxon>Bacillati</taxon>
        <taxon>Cyanobacteriota</taxon>
        <taxon>Cyanophyceae</taxon>
        <taxon>Oscillatoriophycideae</taxon>
        <taxon>Aerosakkonematales</taxon>
        <taxon>Aerosakkonemataceae</taxon>
        <taxon>Floridanema</taxon>
    </lineage>
</organism>
<dbReference type="PANTHER" id="PTHR44591:SF23">
    <property type="entry name" value="CHEY SUBFAMILY"/>
    <property type="match status" value="1"/>
</dbReference>
<keyword evidence="2" id="KW-0902">Two-component regulatory system</keyword>
<comment type="function">
    <text evidence="2">Controls heterocyst pattern formation.</text>
</comment>
<evidence type="ECO:0000256" key="3">
    <source>
        <dbReference type="PROSITE-ProRule" id="PRU00169"/>
    </source>
</evidence>
<evidence type="ECO:0000256" key="4">
    <source>
        <dbReference type="SAM" id="MobiDB-lite"/>
    </source>
</evidence>
<dbReference type="SMART" id="SM00448">
    <property type="entry name" value="REC"/>
    <property type="match status" value="1"/>
</dbReference>
<dbReference type="GO" id="GO:0030428">
    <property type="term" value="C:cell septum"/>
    <property type="evidence" value="ECO:0007669"/>
    <property type="project" value="UniProtKB-SubCell"/>
</dbReference>
<reference evidence="6 7" key="1">
    <citation type="submission" date="2016-11" db="EMBL/GenBank/DDBJ databases">
        <title>Draft Genome Sequences of Nine Cyanobacterial Strains from Diverse Habitats.</title>
        <authorList>
            <person name="Zhu T."/>
            <person name="Hou S."/>
            <person name="Lu X."/>
            <person name="Hess W.R."/>
        </authorList>
    </citation>
    <scope>NUCLEOTIDE SEQUENCE [LARGE SCALE GENOMIC DNA]</scope>
    <source>
        <strain evidence="6 7">IAM M-71</strain>
    </source>
</reference>
<proteinExistence type="evidence at transcript level"/>
<dbReference type="InterPro" id="IPR025497">
    <property type="entry name" value="PatA-like_N"/>
</dbReference>
<sequence>MTTNNLAANKLSDQLANLIQNQYSGRLDIQGVITTWSLYFCLGRLVWASGGCHVNRRWYRHLSQYLNQVTTEDIRLREGDITPYWEYLVLIVLVKRQKITGEQAVAVIKSAVSEVLFDILQQEEKAPLAFAIEPQEVLDASLTLINPEKALRETLQLWENWTKAGLTNISANLAPVIKQAEELKELASPKVYETLMKVVNGKRTLRDLSVFIKQDLLTVTRSLIPYIRKKVIALTEISDLPKPVLTMIAPPPPTARVESTIPTPPGQTAIQPTSPPRTAPPRTALPLPTTAPVAATPATQSSSIIRPLVAYVEDSALDCQIMEGLVSKAGYGFLSIKDSIQALPILLEHKPDLIFLDLVMPVANGYEICAQIRRISSFKNIPVIIVTGNDGIVDRVRAKLVGASDFLSKPVGEQKVLTVLQRNLNSASSLPSNDNQTQSLGYQPS</sequence>
<evidence type="ECO:0000256" key="2">
    <source>
        <dbReference type="PIRNR" id="PIRNR005897"/>
    </source>
</evidence>
<evidence type="ECO:0000313" key="6">
    <source>
        <dbReference type="EMBL" id="OKH39450.1"/>
    </source>
</evidence>
<feature type="domain" description="Response regulatory" evidence="5">
    <location>
        <begin position="308"/>
        <end position="424"/>
    </location>
</feature>
<dbReference type="GO" id="GO:0000160">
    <property type="term" value="P:phosphorelay signal transduction system"/>
    <property type="evidence" value="ECO:0007669"/>
    <property type="project" value="UniProtKB-KW"/>
</dbReference>
<evidence type="ECO:0000259" key="5">
    <source>
        <dbReference type="PROSITE" id="PS50110"/>
    </source>
</evidence>
<dbReference type="EMBL" id="MRCE01000005">
    <property type="protein sequence ID" value="OKH39450.1"/>
    <property type="molecule type" value="Genomic_DNA"/>
</dbReference>
<dbReference type="PROSITE" id="PS50110">
    <property type="entry name" value="RESPONSE_REGULATORY"/>
    <property type="match status" value="1"/>
</dbReference>
<dbReference type="Proteomes" id="UP000185860">
    <property type="component" value="Unassembled WGS sequence"/>
</dbReference>
<dbReference type="AlphaFoldDB" id="A0A1U7IPV4"/>
<dbReference type="InterPro" id="IPR050595">
    <property type="entry name" value="Bact_response_regulator"/>
</dbReference>
<comment type="caution">
    <text evidence="6">The sequence shown here is derived from an EMBL/GenBank/DDBJ whole genome shotgun (WGS) entry which is preliminary data.</text>
</comment>
<keyword evidence="1 3" id="KW-0597">Phosphoprotein</keyword>
<keyword evidence="2" id="KW-0364">Heterocyst</keyword>
<dbReference type="Gene3D" id="3.40.50.2300">
    <property type="match status" value="1"/>
</dbReference>
<comment type="induction">
    <text evidence="2">By nitrogen starvation.</text>
</comment>
<dbReference type="Pfam" id="PF14332">
    <property type="entry name" value="DUF4388"/>
    <property type="match status" value="1"/>
</dbReference>
<dbReference type="GO" id="GO:0043158">
    <property type="term" value="P:heterocyst development"/>
    <property type="evidence" value="ECO:0007669"/>
    <property type="project" value="UniProtKB-KW"/>
</dbReference>
<protein>
    <recommendedName>
        <fullName evidence="2">Protein PatA</fullName>
    </recommendedName>
</protein>